<proteinExistence type="predicted"/>
<dbReference type="KEGG" id="palo:E6C60_0963"/>
<sequence>MGNSWRIRNAQPALTVTDVTYIPDIYVSFGTRKEGLGLPRTIEITLEDHSVTDAPVAWNGGTPIYDPAAAGVYLFEGTLDLPAGIHNPNQVTAEAKVILKERVPDDVITGLVLDQSSYRLQTGQTHSTVTKAVYSSGRQEALGEGSCIRRVDYPVTGNKN</sequence>
<dbReference type="Proteomes" id="UP000300879">
    <property type="component" value="Chromosome"/>
</dbReference>
<gene>
    <name evidence="2" type="ORF">E6C60_0963</name>
</gene>
<dbReference type="InterPro" id="IPR011081">
    <property type="entry name" value="Big_4"/>
</dbReference>
<feature type="domain" description="Bacterial Ig-like" evidence="1">
    <location>
        <begin position="24"/>
        <end position="80"/>
    </location>
</feature>
<accession>A0A4P8XJW4</accession>
<name>A0A4P8XJW4_9BACL</name>
<protein>
    <submittedName>
        <fullName evidence="2">Cell wall binding repeat-containing protein</fullName>
    </submittedName>
</protein>
<dbReference type="OrthoDB" id="9802993at2"/>
<dbReference type="RefSeq" id="WP_138224774.1">
    <property type="nucleotide sequence ID" value="NZ_CP040396.1"/>
</dbReference>
<evidence type="ECO:0000313" key="3">
    <source>
        <dbReference type="Proteomes" id="UP000300879"/>
    </source>
</evidence>
<evidence type="ECO:0000259" key="1">
    <source>
        <dbReference type="Pfam" id="PF07532"/>
    </source>
</evidence>
<dbReference type="AlphaFoldDB" id="A0A4P8XJW4"/>
<organism evidence="2 3">
    <name type="scientific">Paenibacillus algicola</name>
    <dbReference type="NCBI Taxonomy" id="2565926"/>
    <lineage>
        <taxon>Bacteria</taxon>
        <taxon>Bacillati</taxon>
        <taxon>Bacillota</taxon>
        <taxon>Bacilli</taxon>
        <taxon>Bacillales</taxon>
        <taxon>Paenibacillaceae</taxon>
        <taxon>Paenibacillus</taxon>
    </lineage>
</organism>
<evidence type="ECO:0000313" key="2">
    <source>
        <dbReference type="EMBL" id="QCT01681.1"/>
    </source>
</evidence>
<keyword evidence="3" id="KW-1185">Reference proteome</keyword>
<dbReference type="EMBL" id="CP040396">
    <property type="protein sequence ID" value="QCT01681.1"/>
    <property type="molecule type" value="Genomic_DNA"/>
</dbReference>
<reference evidence="2 3" key="1">
    <citation type="submission" date="2019-05" db="EMBL/GenBank/DDBJ databases">
        <authorList>
            <person name="Chen C."/>
        </authorList>
    </citation>
    <scope>NUCLEOTIDE SEQUENCE [LARGE SCALE GENOMIC DNA]</scope>
    <source>
        <strain evidence="2 3">HB172198</strain>
    </source>
</reference>
<dbReference type="Pfam" id="PF07532">
    <property type="entry name" value="Big_4"/>
    <property type="match status" value="1"/>
</dbReference>